<feature type="domain" description="Thyroglobulin type-1" evidence="6">
    <location>
        <begin position="134"/>
        <end position="205"/>
    </location>
</feature>
<dbReference type="PANTHER" id="PTHR12352:SF24">
    <property type="entry name" value="THYROGLOBULIN TYPE-1 DOMAIN-CONTAINING PROTEIN"/>
    <property type="match status" value="1"/>
</dbReference>
<dbReference type="GO" id="GO:0005604">
    <property type="term" value="C:basement membrane"/>
    <property type="evidence" value="ECO:0007669"/>
    <property type="project" value="TreeGrafter"/>
</dbReference>
<dbReference type="Proteomes" id="UP001152888">
    <property type="component" value="Unassembled WGS sequence"/>
</dbReference>
<dbReference type="InterPro" id="IPR036857">
    <property type="entry name" value="Thyroglobulin_1_sf"/>
</dbReference>
<evidence type="ECO:0000259" key="6">
    <source>
        <dbReference type="PROSITE" id="PS51162"/>
    </source>
</evidence>
<dbReference type="EMBL" id="CAKOFQ010006846">
    <property type="protein sequence ID" value="CAH1976225.1"/>
    <property type="molecule type" value="Genomic_DNA"/>
</dbReference>
<dbReference type="InterPro" id="IPR051950">
    <property type="entry name" value="Dev_reg/Prot_inhib"/>
</dbReference>
<evidence type="ECO:0000256" key="3">
    <source>
        <dbReference type="ARBA" id="ARBA00022737"/>
    </source>
</evidence>
<dbReference type="OrthoDB" id="1725934at2759"/>
<dbReference type="SUPFAM" id="SSF57610">
    <property type="entry name" value="Thyroglobulin type-1 domain"/>
    <property type="match status" value="4"/>
</dbReference>
<feature type="domain" description="Thyroglobulin type-1" evidence="6">
    <location>
        <begin position="358"/>
        <end position="423"/>
    </location>
</feature>
<evidence type="ECO:0000256" key="5">
    <source>
        <dbReference type="PROSITE-ProRule" id="PRU00500"/>
    </source>
</evidence>
<evidence type="ECO:0000313" key="8">
    <source>
        <dbReference type="Proteomes" id="UP001152888"/>
    </source>
</evidence>
<dbReference type="AlphaFoldDB" id="A0A9P0KN92"/>
<protein>
    <recommendedName>
        <fullName evidence="6">Thyroglobulin type-1 domain-containing protein</fullName>
    </recommendedName>
</protein>
<keyword evidence="3" id="KW-0677">Repeat</keyword>
<reference evidence="7" key="1">
    <citation type="submission" date="2022-03" db="EMBL/GenBank/DDBJ databases">
        <authorList>
            <person name="Sayadi A."/>
        </authorList>
    </citation>
    <scope>NUCLEOTIDE SEQUENCE</scope>
</reference>
<dbReference type="PROSITE" id="PS51162">
    <property type="entry name" value="THYROGLOBULIN_1_2"/>
    <property type="match status" value="2"/>
</dbReference>
<name>A0A9P0KN92_ACAOB</name>
<comment type="subcellular location">
    <subcellularLocation>
        <location evidence="1">Secreted</location>
    </subcellularLocation>
</comment>
<evidence type="ECO:0000256" key="1">
    <source>
        <dbReference type="ARBA" id="ARBA00004613"/>
    </source>
</evidence>
<proteinExistence type="predicted"/>
<accession>A0A9P0KN92</accession>
<dbReference type="PANTHER" id="PTHR12352">
    <property type="entry name" value="SECRETED MODULAR CALCIUM-BINDING PROTEIN"/>
    <property type="match status" value="1"/>
</dbReference>
<dbReference type="GO" id="GO:0007160">
    <property type="term" value="P:cell-matrix adhesion"/>
    <property type="evidence" value="ECO:0007669"/>
    <property type="project" value="TreeGrafter"/>
</dbReference>
<evidence type="ECO:0000256" key="4">
    <source>
        <dbReference type="ARBA" id="ARBA00023157"/>
    </source>
</evidence>
<evidence type="ECO:0000256" key="2">
    <source>
        <dbReference type="ARBA" id="ARBA00022525"/>
    </source>
</evidence>
<evidence type="ECO:0000313" key="7">
    <source>
        <dbReference type="EMBL" id="CAH1976225.1"/>
    </source>
</evidence>
<comment type="caution">
    <text evidence="5">Lacks conserved residue(s) required for the propagation of feature annotation.</text>
</comment>
<dbReference type="Gene3D" id="4.10.800.10">
    <property type="entry name" value="Thyroglobulin type-1"/>
    <property type="match status" value="3"/>
</dbReference>
<keyword evidence="4" id="KW-1015">Disulfide bond</keyword>
<dbReference type="InterPro" id="IPR000716">
    <property type="entry name" value="Thyroglobulin_1"/>
</dbReference>
<organism evidence="7 8">
    <name type="scientific">Acanthoscelides obtectus</name>
    <name type="common">Bean weevil</name>
    <name type="synonym">Bruchus obtectus</name>
    <dbReference type="NCBI Taxonomy" id="200917"/>
    <lineage>
        <taxon>Eukaryota</taxon>
        <taxon>Metazoa</taxon>
        <taxon>Ecdysozoa</taxon>
        <taxon>Arthropoda</taxon>
        <taxon>Hexapoda</taxon>
        <taxon>Insecta</taxon>
        <taxon>Pterygota</taxon>
        <taxon>Neoptera</taxon>
        <taxon>Endopterygota</taxon>
        <taxon>Coleoptera</taxon>
        <taxon>Polyphaga</taxon>
        <taxon>Cucujiformia</taxon>
        <taxon>Chrysomeloidea</taxon>
        <taxon>Chrysomelidae</taxon>
        <taxon>Bruchinae</taxon>
        <taxon>Bruchini</taxon>
        <taxon>Acanthoscelides</taxon>
    </lineage>
</organism>
<comment type="caution">
    <text evidence="7">The sequence shown here is derived from an EMBL/GenBank/DDBJ whole genome shotgun (WGS) entry which is preliminary data.</text>
</comment>
<keyword evidence="8" id="KW-1185">Reference proteome</keyword>
<dbReference type="Pfam" id="PF00086">
    <property type="entry name" value="Thyroglobulin_1"/>
    <property type="match status" value="2"/>
</dbReference>
<dbReference type="GO" id="GO:0005615">
    <property type="term" value="C:extracellular space"/>
    <property type="evidence" value="ECO:0007669"/>
    <property type="project" value="TreeGrafter"/>
</dbReference>
<gene>
    <name evidence="7" type="ORF">ACAOBT_LOCUS12039</name>
</gene>
<sequence>MYSVFVFRKSVCESVKMRLNKLLFTYAYFIFKIRYVESSGESVLCTKTVCDREVKCEPVSGICNHQNATLRGISFPSPTTCNCCDDYCLEYLHEGDSCSAGNPSSQPVTKMCGPGLACQTPSDADDDGICSRMITDCTKRQDDYDERRMSGTLGSMELRQECDGEGFFESYKCIPGQSCYCVSKNGTRIFGETDFIGVPSFTMQCKCSRDYEEALLITGQDLGPHQHFRCSADGSYDQLQCIADSCLCVNPFDGSPTYPEDPLTDISKISSETLECYSDLRSGEYYKTCEREYLQALEKMNCLQKQTGFNEIFNYNFPRCDIDGTYKAVQENATHKMCVDKDKTILTVILKTDPLAEKMDCKCLRATSIISSAEKPTCNKDTGNYEPIQCRRGVCRCVDSDGNQVCNKSPCEVVVEKKDKLICS</sequence>
<keyword evidence="2" id="KW-0964">Secreted</keyword>